<dbReference type="GO" id="GO:0008716">
    <property type="term" value="F:D-alanine-D-alanine ligase activity"/>
    <property type="evidence" value="ECO:0007669"/>
    <property type="project" value="TreeGrafter"/>
</dbReference>
<evidence type="ECO:0000313" key="2">
    <source>
        <dbReference type="Proteomes" id="UP000652761"/>
    </source>
</evidence>
<reference evidence="1" key="1">
    <citation type="submission" date="2017-07" db="EMBL/GenBank/DDBJ databases">
        <title>Taro Niue Genome Assembly and Annotation.</title>
        <authorList>
            <person name="Atibalentja N."/>
            <person name="Keating K."/>
            <person name="Fields C.J."/>
        </authorList>
    </citation>
    <scope>NUCLEOTIDE SEQUENCE</scope>
    <source>
        <strain evidence="1">Niue_2</strain>
        <tissue evidence="1">Leaf</tissue>
    </source>
</reference>
<dbReference type="PANTHER" id="PTHR23132:SF0">
    <property type="entry name" value="D-ALANINE-D-ALANINE LIGASE FAMILY"/>
    <property type="match status" value="1"/>
</dbReference>
<dbReference type="Gene3D" id="3.30.470.20">
    <property type="entry name" value="ATP-grasp fold, B domain"/>
    <property type="match status" value="1"/>
</dbReference>
<dbReference type="Proteomes" id="UP000652761">
    <property type="component" value="Unassembled WGS sequence"/>
</dbReference>
<sequence>MESHAKRKHPNTDHILTIGSEFLFVCRQALHGCRQLLLRSGFQNHDVAGKALSVDRWNRCQFDPTSNSNYQVLVIEVNTIPGMTPSTVLIHQALAEEPPMYPREFFRTVLDLALQRSNRLLRASAVESED</sequence>
<dbReference type="EMBL" id="NMUH01004729">
    <property type="protein sequence ID" value="MQM10636.1"/>
    <property type="molecule type" value="Genomic_DNA"/>
</dbReference>
<comment type="caution">
    <text evidence="1">The sequence shown here is derived from an EMBL/GenBank/DDBJ whole genome shotgun (WGS) entry which is preliminary data.</text>
</comment>
<accession>A0A843WSC4</accession>
<dbReference type="AlphaFoldDB" id="A0A843WSC4"/>
<dbReference type="PANTHER" id="PTHR23132">
    <property type="entry name" value="D-ALANINE--D-ALANINE LIGASE"/>
    <property type="match status" value="1"/>
</dbReference>
<gene>
    <name evidence="1" type="ORF">Taro_043531</name>
</gene>
<name>A0A843WSC4_COLES</name>
<evidence type="ECO:0000313" key="1">
    <source>
        <dbReference type="EMBL" id="MQM10636.1"/>
    </source>
</evidence>
<dbReference type="OrthoDB" id="2013972at2759"/>
<keyword evidence="2" id="KW-1185">Reference proteome</keyword>
<organism evidence="1 2">
    <name type="scientific">Colocasia esculenta</name>
    <name type="common">Wild taro</name>
    <name type="synonym">Arum esculentum</name>
    <dbReference type="NCBI Taxonomy" id="4460"/>
    <lineage>
        <taxon>Eukaryota</taxon>
        <taxon>Viridiplantae</taxon>
        <taxon>Streptophyta</taxon>
        <taxon>Embryophyta</taxon>
        <taxon>Tracheophyta</taxon>
        <taxon>Spermatophyta</taxon>
        <taxon>Magnoliopsida</taxon>
        <taxon>Liliopsida</taxon>
        <taxon>Araceae</taxon>
        <taxon>Aroideae</taxon>
        <taxon>Colocasieae</taxon>
        <taxon>Colocasia</taxon>
    </lineage>
</organism>
<proteinExistence type="predicted"/>
<dbReference type="GO" id="GO:0009507">
    <property type="term" value="C:chloroplast"/>
    <property type="evidence" value="ECO:0007669"/>
    <property type="project" value="TreeGrafter"/>
</dbReference>
<protein>
    <submittedName>
        <fullName evidence="1">Uncharacterized protein</fullName>
    </submittedName>
</protein>